<dbReference type="InterPro" id="IPR011990">
    <property type="entry name" value="TPR-like_helical_dom_sf"/>
</dbReference>
<dbReference type="Proteomes" id="UP000033121">
    <property type="component" value="Unassembled WGS sequence"/>
</dbReference>
<dbReference type="PROSITE" id="PS51257">
    <property type="entry name" value="PROKAR_LIPOPROTEIN"/>
    <property type="match status" value="1"/>
</dbReference>
<keyword evidence="2" id="KW-1185">Reference proteome</keyword>
<dbReference type="Pfam" id="PF12771">
    <property type="entry name" value="SusD-like_2"/>
    <property type="match status" value="1"/>
</dbReference>
<protein>
    <recommendedName>
        <fullName evidence="3">SusD/RagB family nutrient-binding outer membrane lipoprotein</fullName>
    </recommendedName>
</protein>
<gene>
    <name evidence="1" type="ORF">FPE01S_02_04930</name>
</gene>
<reference evidence="1 2" key="1">
    <citation type="submission" date="2015-04" db="EMBL/GenBank/DDBJ databases">
        <title>Whole genome shotgun sequence of Flavihumibacter petaseus NBRC 106054.</title>
        <authorList>
            <person name="Miyazawa S."/>
            <person name="Hosoyama A."/>
            <person name="Hashimoto M."/>
            <person name="Noguchi M."/>
            <person name="Tsuchikane K."/>
            <person name="Ohji S."/>
            <person name="Yamazoe A."/>
            <person name="Ichikawa N."/>
            <person name="Kimura A."/>
            <person name="Fujita N."/>
        </authorList>
    </citation>
    <scope>NUCLEOTIDE SEQUENCE [LARGE SCALE GENOMIC DNA]</scope>
    <source>
        <strain evidence="1 2">NBRC 106054</strain>
    </source>
</reference>
<dbReference type="InterPro" id="IPR041662">
    <property type="entry name" value="SusD-like_2"/>
</dbReference>
<proteinExistence type="predicted"/>
<dbReference type="AlphaFoldDB" id="A0A0E9N0V2"/>
<dbReference type="SUPFAM" id="SSF48452">
    <property type="entry name" value="TPR-like"/>
    <property type="match status" value="1"/>
</dbReference>
<dbReference type="RefSeq" id="WP_046369272.1">
    <property type="nucleotide sequence ID" value="NZ_BBWV01000002.1"/>
</dbReference>
<dbReference type="STRING" id="1220578.FPE01S_02_04930"/>
<evidence type="ECO:0008006" key="3">
    <source>
        <dbReference type="Google" id="ProtNLM"/>
    </source>
</evidence>
<comment type="caution">
    <text evidence="1">The sequence shown here is derived from an EMBL/GenBank/DDBJ whole genome shotgun (WGS) entry which is preliminary data.</text>
</comment>
<sequence length="499" mass="54958">MKYLKIITALILIGSIAGTGCKKSWLDVNDDPNRVTDENITPDLLFIQSATAAGARQASNNFRFVEHWMGYWSPPGDFAIEQDETSYNIDFSFGDALWQNHYGVLFDLKLAKDKALATGDSCLAGAAMILSAKLFQELVDIYGNIPYSQAFNNDQYRQPVYDNAAEIYASLQERLDSAIIYMSVDAPKSSFETTDVINHGDQVLWIKFANTLKLRMLIRQSETPGFDPSGEIDKIVNYFGTLQEGENIMVNPGYVNDNNKQSPFYANYGNTPAGVDAATSTRANAYYVNLLSSTGDPRLSRIFRPTSGTFVGAVYGASTGNPFGTASSRLGPGLAGSASQDAWIYPAFEAMFLEAEATARGWIDGDAQEIYERAVTESFVFLNKDNEDGDPEAEAADYLSSVDIAKWSNAGSSVESQAKFITYQKYIALGGVDPLEAWSDLRRLNMIPDKGYISANPSRLSNSLPVRLLYPQSEYTTNADNVNAQGTINQFTSKLFWQP</sequence>
<dbReference type="OrthoDB" id="614457at2"/>
<dbReference type="EMBL" id="BBWV01000002">
    <property type="protein sequence ID" value="GAO43388.1"/>
    <property type="molecule type" value="Genomic_DNA"/>
</dbReference>
<organism evidence="1 2">
    <name type="scientific">Flavihumibacter petaseus NBRC 106054</name>
    <dbReference type="NCBI Taxonomy" id="1220578"/>
    <lineage>
        <taxon>Bacteria</taxon>
        <taxon>Pseudomonadati</taxon>
        <taxon>Bacteroidota</taxon>
        <taxon>Chitinophagia</taxon>
        <taxon>Chitinophagales</taxon>
        <taxon>Chitinophagaceae</taxon>
        <taxon>Flavihumibacter</taxon>
    </lineage>
</organism>
<name>A0A0E9N0V2_9BACT</name>
<dbReference type="Gene3D" id="1.25.40.390">
    <property type="match status" value="1"/>
</dbReference>
<evidence type="ECO:0000313" key="2">
    <source>
        <dbReference type="Proteomes" id="UP000033121"/>
    </source>
</evidence>
<accession>A0A0E9N0V2</accession>
<evidence type="ECO:0000313" key="1">
    <source>
        <dbReference type="EMBL" id="GAO43388.1"/>
    </source>
</evidence>